<dbReference type="Proteomes" id="UP000256328">
    <property type="component" value="Unassembled WGS sequence"/>
</dbReference>
<reference evidence="3 4" key="1">
    <citation type="journal article" date="2018" name="IMA Fungus">
        <title>IMA Genome-F 9: Draft genome sequence of Annulohypoxylon stygium, Aspergillus mulundensis, Berkeleyomyces basicola (syn. Thielaviopsis basicola), Ceratocystis smalleyi, two Cercospora beticola strains, Coleophoma cylindrospora, Fusarium fracticaudum, Phialophora cf. hyalina, and Morchella septimelata.</title>
        <authorList>
            <person name="Wingfield B.D."/>
            <person name="Bills G.F."/>
            <person name="Dong Y."/>
            <person name="Huang W."/>
            <person name="Nel W.J."/>
            <person name="Swalarsk-Parry B.S."/>
            <person name="Vaghefi N."/>
            <person name="Wilken P.M."/>
            <person name="An Z."/>
            <person name="de Beer Z.W."/>
            <person name="De Vos L."/>
            <person name="Chen L."/>
            <person name="Duong T.A."/>
            <person name="Gao Y."/>
            <person name="Hammerbacher A."/>
            <person name="Kikkert J.R."/>
            <person name="Li Y."/>
            <person name="Li H."/>
            <person name="Li K."/>
            <person name="Li Q."/>
            <person name="Liu X."/>
            <person name="Ma X."/>
            <person name="Naidoo K."/>
            <person name="Pethybridge S.J."/>
            <person name="Sun J."/>
            <person name="Steenkamp E.T."/>
            <person name="van der Nest M.A."/>
            <person name="van Wyk S."/>
            <person name="Wingfield M.J."/>
            <person name="Xiong C."/>
            <person name="Yue Q."/>
            <person name="Zhang X."/>
        </authorList>
    </citation>
    <scope>NUCLEOTIDE SEQUENCE [LARGE SCALE GENOMIC DNA]</scope>
    <source>
        <strain evidence="3 4">BP5796</strain>
    </source>
</reference>
<evidence type="ECO:0000313" key="3">
    <source>
        <dbReference type="EMBL" id="RDW85590.1"/>
    </source>
</evidence>
<protein>
    <submittedName>
        <fullName evidence="3">Uncharacterized protein</fullName>
    </submittedName>
</protein>
<feature type="region of interest" description="Disordered" evidence="1">
    <location>
        <begin position="217"/>
        <end position="274"/>
    </location>
</feature>
<gene>
    <name evidence="3" type="ORF">BP5796_03915</name>
</gene>
<evidence type="ECO:0000313" key="4">
    <source>
        <dbReference type="Proteomes" id="UP000256328"/>
    </source>
</evidence>
<feature type="chain" id="PRO_5017789839" evidence="2">
    <location>
        <begin position="22"/>
        <end position="317"/>
    </location>
</feature>
<feature type="compositionally biased region" description="Polar residues" evidence="1">
    <location>
        <begin position="254"/>
        <end position="274"/>
    </location>
</feature>
<feature type="region of interest" description="Disordered" evidence="1">
    <location>
        <begin position="123"/>
        <end position="159"/>
    </location>
</feature>
<feature type="compositionally biased region" description="Polar residues" evidence="1">
    <location>
        <begin position="144"/>
        <end position="159"/>
    </location>
</feature>
<comment type="caution">
    <text evidence="3">The sequence shown here is derived from an EMBL/GenBank/DDBJ whole genome shotgun (WGS) entry which is preliminary data.</text>
</comment>
<accession>A0A3D8SGY5</accession>
<evidence type="ECO:0000256" key="2">
    <source>
        <dbReference type="SAM" id="SignalP"/>
    </source>
</evidence>
<keyword evidence="2" id="KW-0732">Signal</keyword>
<feature type="signal peptide" evidence="2">
    <location>
        <begin position="1"/>
        <end position="21"/>
    </location>
</feature>
<sequence>MYPNSRPIAAVLLALSASAIANPVDRRHDIGSELTDSPYCEAPTTIYITVTPVVTATTSAIPVSDSFPVESAPISTSESVYTTVSPINSTGTENGSLYPSRTGEPLPYATVTIVGSVTVSTLYEPSSRTGDQGLTHTPGPYEPSSPQNLSSTSPGEFQGSLTVTETTVPSMGSNILSTLMSNVTPSKTKKPHHYSTVTITAGSSIWITIETAESSIESAGTSTPYLGSESTGSQMLPSTPSSTANSNSGSETTITATPYSFPTNTETGQPSSSVCPKPSILYSTLTETTTIITTITTFPGSAWFTSTVKPVQTLTAY</sequence>
<dbReference type="OrthoDB" id="10435506at2759"/>
<name>A0A3D8SGY5_9HELO</name>
<proteinExistence type="predicted"/>
<evidence type="ECO:0000256" key="1">
    <source>
        <dbReference type="SAM" id="MobiDB-lite"/>
    </source>
</evidence>
<feature type="compositionally biased region" description="Polar residues" evidence="1">
    <location>
        <begin position="123"/>
        <end position="135"/>
    </location>
</feature>
<organism evidence="3 4">
    <name type="scientific">Coleophoma crateriformis</name>
    <dbReference type="NCBI Taxonomy" id="565419"/>
    <lineage>
        <taxon>Eukaryota</taxon>
        <taxon>Fungi</taxon>
        <taxon>Dikarya</taxon>
        <taxon>Ascomycota</taxon>
        <taxon>Pezizomycotina</taxon>
        <taxon>Leotiomycetes</taxon>
        <taxon>Helotiales</taxon>
        <taxon>Dermateaceae</taxon>
        <taxon>Coleophoma</taxon>
    </lineage>
</organism>
<dbReference type="AlphaFoldDB" id="A0A3D8SGY5"/>
<keyword evidence="4" id="KW-1185">Reference proteome</keyword>
<feature type="compositionally biased region" description="Low complexity" evidence="1">
    <location>
        <begin position="237"/>
        <end position="253"/>
    </location>
</feature>
<feature type="compositionally biased region" description="Polar residues" evidence="1">
    <location>
        <begin position="217"/>
        <end position="236"/>
    </location>
</feature>
<dbReference type="EMBL" id="PDLN01000005">
    <property type="protein sequence ID" value="RDW85590.1"/>
    <property type="molecule type" value="Genomic_DNA"/>
</dbReference>